<proteinExistence type="predicted"/>
<name>A0ACB9QSE1_9MYRT</name>
<reference evidence="2" key="1">
    <citation type="journal article" date="2023" name="Front. Plant Sci.">
        <title>Chromosomal-level genome assembly of Melastoma candidum provides insights into trichome evolution.</title>
        <authorList>
            <person name="Zhong Y."/>
            <person name="Wu W."/>
            <person name="Sun C."/>
            <person name="Zou P."/>
            <person name="Liu Y."/>
            <person name="Dai S."/>
            <person name="Zhou R."/>
        </authorList>
    </citation>
    <scope>NUCLEOTIDE SEQUENCE [LARGE SCALE GENOMIC DNA]</scope>
</reference>
<dbReference type="Proteomes" id="UP001057402">
    <property type="component" value="Chromosome 5"/>
</dbReference>
<accession>A0ACB9QSE1</accession>
<protein>
    <submittedName>
        <fullName evidence="1">Uncharacterized protein</fullName>
    </submittedName>
</protein>
<comment type="caution">
    <text evidence="1">The sequence shown here is derived from an EMBL/GenBank/DDBJ whole genome shotgun (WGS) entry which is preliminary data.</text>
</comment>
<sequence length="421" mass="46693">MLPPVVMTRGRNPWIYYRQVRSGRGDKGHDNANTSQPIDDKNAETSAVSMDSILSNDILECIFARLPIASILRASSVCKRWNDIVKSSNFQPGSLGSMKQIPWYFMFTSPDNPSGNAFDPTLRKWYSIELPCIERSNWLVASSNGLVAFMDDDSGNKLSVCNPITRRCRKLEQPPGSVSSDYRTLALSACGTMSPNYTVSVVKSKQIQENFFQWDLSIHLYDSDSMKWVSPLVEVVTGWRGGNESVICDGTLYFLLHVIGGGSGLGRRRRHSLVAYNLARGSSRGQINENTIPVPCPLTCVRLMNLKEKLVLVGGIGRQGHGDVVIKGIGIWVLNEGKDGWVEITRMPNRLFHGCGGFDEVFASGGTDEVVYVHSYGSPTLLMFDMKSEQWKSTPKCPANKKFPLQLFDGFCFEPCLGIAP</sequence>
<evidence type="ECO:0000313" key="2">
    <source>
        <dbReference type="Proteomes" id="UP001057402"/>
    </source>
</evidence>
<keyword evidence="2" id="KW-1185">Reference proteome</keyword>
<dbReference type="EMBL" id="CM042884">
    <property type="protein sequence ID" value="KAI4369856.1"/>
    <property type="molecule type" value="Genomic_DNA"/>
</dbReference>
<organism evidence="1 2">
    <name type="scientific">Melastoma candidum</name>
    <dbReference type="NCBI Taxonomy" id="119954"/>
    <lineage>
        <taxon>Eukaryota</taxon>
        <taxon>Viridiplantae</taxon>
        <taxon>Streptophyta</taxon>
        <taxon>Embryophyta</taxon>
        <taxon>Tracheophyta</taxon>
        <taxon>Spermatophyta</taxon>
        <taxon>Magnoliopsida</taxon>
        <taxon>eudicotyledons</taxon>
        <taxon>Gunneridae</taxon>
        <taxon>Pentapetalae</taxon>
        <taxon>rosids</taxon>
        <taxon>malvids</taxon>
        <taxon>Myrtales</taxon>
        <taxon>Melastomataceae</taxon>
        <taxon>Melastomatoideae</taxon>
        <taxon>Melastomateae</taxon>
        <taxon>Melastoma</taxon>
    </lineage>
</organism>
<evidence type="ECO:0000313" key="1">
    <source>
        <dbReference type="EMBL" id="KAI4369856.1"/>
    </source>
</evidence>
<gene>
    <name evidence="1" type="ORF">MLD38_018256</name>
</gene>